<evidence type="ECO:0000259" key="1">
    <source>
        <dbReference type="Pfam" id="PF19328"/>
    </source>
</evidence>
<protein>
    <recommendedName>
        <fullName evidence="1">2,4-diaminopentanoate dehydrogenase C-terminal domain-containing protein</fullName>
    </recommendedName>
</protein>
<dbReference type="RefSeq" id="WP_379287826.1">
    <property type="nucleotide sequence ID" value="NZ_JBHTIU010000030.1"/>
</dbReference>
<dbReference type="CDD" id="cd24146">
    <property type="entry name" value="nat-AmDH_N_like"/>
    <property type="match status" value="1"/>
</dbReference>
<gene>
    <name evidence="2" type="ORF">ACFQ03_09835</name>
</gene>
<proteinExistence type="predicted"/>
<comment type="caution">
    <text evidence="2">The sequence shown here is derived from an EMBL/GenBank/DDBJ whole genome shotgun (WGS) entry which is preliminary data.</text>
</comment>
<evidence type="ECO:0000313" key="2">
    <source>
        <dbReference type="EMBL" id="MFD0869451.1"/>
    </source>
</evidence>
<dbReference type="Gene3D" id="3.40.50.720">
    <property type="entry name" value="NAD(P)-binding Rossmann-like Domain"/>
    <property type="match status" value="1"/>
</dbReference>
<reference evidence="3" key="1">
    <citation type="journal article" date="2019" name="Int. J. Syst. Evol. Microbiol.">
        <title>The Global Catalogue of Microorganisms (GCM) 10K type strain sequencing project: providing services to taxonomists for standard genome sequencing and annotation.</title>
        <authorList>
            <consortium name="The Broad Institute Genomics Platform"/>
            <consortium name="The Broad Institute Genome Sequencing Center for Infectious Disease"/>
            <person name="Wu L."/>
            <person name="Ma J."/>
        </authorList>
    </citation>
    <scope>NUCLEOTIDE SEQUENCE [LARGE SCALE GENOMIC DNA]</scope>
    <source>
        <strain evidence="3">CCUG 57263</strain>
    </source>
</reference>
<sequence>MPSEPIQVLPYGLGPIGIKIVENCLLTQSVRLISAVDIDPVKIGRDVGELAGREHAGIPVVATVEDAGTPLIRGRRIALHATGSKLVSVWPQIKQLLDHGYSVVSTCEELSYPWHRYPELSREIDQYARDRRQIVIGTGVNPGFVMDSLALFITSVTRDISAIHVSRRVDVAKRRIPLQKKVGAGMTPEQFKQLAEQNRIGHVGLEESLRLIAYGLNLGLSDVTNTIEPVIAEEDIELAAGPVKKNEVIGLHQISRGLAAGHIPIELDLIMCAGAKQEDRITLETTDMGKLDIVVPGGIFGDTATANIVVSTARTIHSFSGSGLLTMADIPITRNVR</sequence>
<dbReference type="SUPFAM" id="SSF51735">
    <property type="entry name" value="NAD(P)-binding Rossmann-fold domains"/>
    <property type="match status" value="1"/>
</dbReference>
<dbReference type="EMBL" id="JBHTIU010000030">
    <property type="protein sequence ID" value="MFD0869451.1"/>
    <property type="molecule type" value="Genomic_DNA"/>
</dbReference>
<dbReference type="InterPro" id="IPR036291">
    <property type="entry name" value="NAD(P)-bd_dom_sf"/>
</dbReference>
<dbReference type="Proteomes" id="UP001597120">
    <property type="component" value="Unassembled WGS sequence"/>
</dbReference>
<dbReference type="InterPro" id="IPR045760">
    <property type="entry name" value="DAP_DH_C"/>
</dbReference>
<evidence type="ECO:0000313" key="3">
    <source>
        <dbReference type="Proteomes" id="UP001597120"/>
    </source>
</evidence>
<organism evidence="2 3">
    <name type="scientific">Paenibacillus residui</name>
    <dbReference type="NCBI Taxonomy" id="629724"/>
    <lineage>
        <taxon>Bacteria</taxon>
        <taxon>Bacillati</taxon>
        <taxon>Bacillota</taxon>
        <taxon>Bacilli</taxon>
        <taxon>Bacillales</taxon>
        <taxon>Paenibacillaceae</taxon>
        <taxon>Paenibacillus</taxon>
    </lineage>
</organism>
<name>A0ABW3DA63_9BACL</name>
<feature type="domain" description="2,4-diaminopentanoate dehydrogenase C-terminal" evidence="1">
    <location>
        <begin position="144"/>
        <end position="335"/>
    </location>
</feature>
<dbReference type="Pfam" id="PF19328">
    <property type="entry name" value="DAP_DH_C"/>
    <property type="match status" value="1"/>
</dbReference>
<keyword evidence="3" id="KW-1185">Reference proteome</keyword>
<accession>A0ABW3DA63</accession>